<evidence type="ECO:0000313" key="4">
    <source>
        <dbReference type="Proteomes" id="UP001557470"/>
    </source>
</evidence>
<name>A0ABD0W985_UMBPY</name>
<feature type="compositionally biased region" description="Basic and acidic residues" evidence="1">
    <location>
        <begin position="115"/>
        <end position="126"/>
    </location>
</feature>
<keyword evidence="4" id="KW-1185">Reference proteome</keyword>
<feature type="compositionally biased region" description="Polar residues" evidence="1">
    <location>
        <begin position="515"/>
        <end position="529"/>
    </location>
</feature>
<feature type="region of interest" description="Disordered" evidence="1">
    <location>
        <begin position="662"/>
        <end position="688"/>
    </location>
</feature>
<reference evidence="3 4" key="1">
    <citation type="submission" date="2024-06" db="EMBL/GenBank/DDBJ databases">
        <authorList>
            <person name="Pan Q."/>
            <person name="Wen M."/>
            <person name="Jouanno E."/>
            <person name="Zahm M."/>
            <person name="Klopp C."/>
            <person name="Cabau C."/>
            <person name="Louis A."/>
            <person name="Berthelot C."/>
            <person name="Parey E."/>
            <person name="Roest Crollius H."/>
            <person name="Montfort J."/>
            <person name="Robinson-Rechavi M."/>
            <person name="Bouchez O."/>
            <person name="Lampietro C."/>
            <person name="Lopez Roques C."/>
            <person name="Donnadieu C."/>
            <person name="Postlethwait J."/>
            <person name="Bobe J."/>
            <person name="Verreycken H."/>
            <person name="Guiguen Y."/>
        </authorList>
    </citation>
    <scope>NUCLEOTIDE SEQUENCE [LARGE SCALE GENOMIC DNA]</scope>
    <source>
        <strain evidence="3">Up_M1</strain>
        <tissue evidence="3">Testis</tissue>
    </source>
</reference>
<comment type="caution">
    <text evidence="3">The sequence shown here is derived from an EMBL/GenBank/DDBJ whole genome shotgun (WGS) entry which is preliminary data.</text>
</comment>
<protein>
    <recommendedName>
        <fullName evidence="5">Armadillo-like helical domain-containing protein 4</fullName>
    </recommendedName>
</protein>
<dbReference type="PANTHER" id="PTHR21585:SF0">
    <property type="entry name" value="ARMADILLO-LIKE HELICAL DOMAIN-CONTAINING PROTEIN 4"/>
    <property type="match status" value="1"/>
</dbReference>
<evidence type="ECO:0000256" key="2">
    <source>
        <dbReference type="SAM" id="Phobius"/>
    </source>
</evidence>
<evidence type="ECO:0008006" key="5">
    <source>
        <dbReference type="Google" id="ProtNLM"/>
    </source>
</evidence>
<feature type="compositionally biased region" description="Basic and acidic residues" evidence="1">
    <location>
        <begin position="195"/>
        <end position="214"/>
    </location>
</feature>
<sequence length="688" mass="74733">MVGHFLIDPHHKFEKGWRKNIALCNEVNTITVYDLQHNLPVTCFSGSHLSLLATVTPCSVSMFAFCIPVPQRHSNAPFSQDIGCYEQAREPVKGEPCVTPATRVPLTSDQSGASDHSRPSYRRGEHITGSWTDLLKNVGAGGGTGPDVEGSEQRGTESVTHAENKDKRGGVSGPVEVETGAKIQGREAERLILGKETPRKSVDTSELNPDKEVIRSTTAAAPEAESQTRIHPAGERRDLILEERPDLQGKGELRQSLPDLDALHLGQETETSRPSFLSLSSFITNSHLTSIPPLTWGSREATSLPPSGLDGVVTAIPLPQDKETAPALSELLLPDLGAALTGSSRQDDPDSLWTEPQQQNEAVDASATSLQEAAMEGTMSSEDLPLIFEPLDVTPEGAGIATATVSPDNSQTSFTIVATGMLLSEVELDQVVTLDKDNIGPSHVPPPVLLDWTLPWQISGGDNSEPINPSGLPIDMPSSKTELLLHPTDKGSETLHNPETTPPTSESNPPSPTSQLTMTIITKTTNLPATKSGLEELESEDEEDENTEESDEEDSEEDLNETPMSAPTHPPYSLIPPPPVWVQRNQGLMRSWVELIREKAGYVSGMLAPVGIGIAGALVIVGVLYSVRMIHRRRRNSFKHQRRRKLRHTEMKTPETFFHISADEQPRETSSTGQDQAMLLADSSEDEF</sequence>
<keyword evidence="2" id="KW-1133">Transmembrane helix</keyword>
<feature type="transmembrane region" description="Helical" evidence="2">
    <location>
        <begin position="606"/>
        <end position="627"/>
    </location>
</feature>
<feature type="region of interest" description="Disordered" evidence="1">
    <location>
        <begin position="95"/>
        <end position="183"/>
    </location>
</feature>
<feature type="region of interest" description="Disordered" evidence="1">
    <location>
        <begin position="195"/>
        <end position="232"/>
    </location>
</feature>
<keyword evidence="2" id="KW-0472">Membrane</keyword>
<feature type="compositionally biased region" description="Acidic residues" evidence="1">
    <location>
        <begin position="535"/>
        <end position="560"/>
    </location>
</feature>
<dbReference type="PANTHER" id="PTHR21585">
    <property type="entry name" value="FULL-LENGTH CDNA CLONE CS0DC025YL05 OF NEUROBLASTOMA"/>
    <property type="match status" value="1"/>
</dbReference>
<feature type="region of interest" description="Disordered" evidence="1">
    <location>
        <begin position="339"/>
        <end position="362"/>
    </location>
</feature>
<dbReference type="EMBL" id="JAGEUA010000008">
    <property type="protein sequence ID" value="KAL0967690.1"/>
    <property type="molecule type" value="Genomic_DNA"/>
</dbReference>
<dbReference type="Proteomes" id="UP001557470">
    <property type="component" value="Unassembled WGS sequence"/>
</dbReference>
<gene>
    <name evidence="3" type="ORF">UPYG_G00255620</name>
</gene>
<feature type="compositionally biased region" description="Polar residues" evidence="1">
    <location>
        <begin position="215"/>
        <end position="225"/>
    </location>
</feature>
<evidence type="ECO:0000256" key="1">
    <source>
        <dbReference type="SAM" id="MobiDB-lite"/>
    </source>
</evidence>
<keyword evidence="2" id="KW-0812">Transmembrane</keyword>
<feature type="region of interest" description="Disordered" evidence="1">
    <location>
        <begin position="461"/>
        <end position="576"/>
    </location>
</feature>
<accession>A0ABD0W985</accession>
<dbReference type="AlphaFoldDB" id="A0ABD0W985"/>
<proteinExistence type="predicted"/>
<feature type="compositionally biased region" description="Basic and acidic residues" evidence="1">
    <location>
        <begin position="151"/>
        <end position="169"/>
    </location>
</feature>
<evidence type="ECO:0000313" key="3">
    <source>
        <dbReference type="EMBL" id="KAL0967690.1"/>
    </source>
</evidence>
<organism evidence="3 4">
    <name type="scientific">Umbra pygmaea</name>
    <name type="common">Eastern mudminnow</name>
    <dbReference type="NCBI Taxonomy" id="75934"/>
    <lineage>
        <taxon>Eukaryota</taxon>
        <taxon>Metazoa</taxon>
        <taxon>Chordata</taxon>
        <taxon>Craniata</taxon>
        <taxon>Vertebrata</taxon>
        <taxon>Euteleostomi</taxon>
        <taxon>Actinopterygii</taxon>
        <taxon>Neopterygii</taxon>
        <taxon>Teleostei</taxon>
        <taxon>Protacanthopterygii</taxon>
        <taxon>Esociformes</taxon>
        <taxon>Umbridae</taxon>
        <taxon>Umbra</taxon>
    </lineage>
</organism>
<dbReference type="InterPro" id="IPR031524">
    <property type="entry name" value="ARMH4"/>
</dbReference>
<feature type="compositionally biased region" description="Low complexity" evidence="1">
    <location>
        <begin position="497"/>
        <end position="508"/>
    </location>
</feature>
<feature type="compositionally biased region" description="Polar residues" evidence="1">
    <location>
        <begin position="105"/>
        <end position="114"/>
    </location>
</feature>